<feature type="chain" id="PRO_5030923727" evidence="1">
    <location>
        <begin position="22"/>
        <end position="171"/>
    </location>
</feature>
<name>A0A7R9H6I3_TIMPO</name>
<feature type="signal peptide" evidence="1">
    <location>
        <begin position="1"/>
        <end position="21"/>
    </location>
</feature>
<protein>
    <submittedName>
        <fullName evidence="2">Uncharacterized protein</fullName>
    </submittedName>
</protein>
<dbReference type="AlphaFoldDB" id="A0A7R9H6I3"/>
<evidence type="ECO:0000256" key="1">
    <source>
        <dbReference type="SAM" id="SignalP"/>
    </source>
</evidence>
<evidence type="ECO:0000313" key="2">
    <source>
        <dbReference type="EMBL" id="CAD7410621.1"/>
    </source>
</evidence>
<accession>A0A7R9H6I3</accession>
<keyword evidence="1" id="KW-0732">Signal</keyword>
<dbReference type="EMBL" id="OD004879">
    <property type="protein sequence ID" value="CAD7410621.1"/>
    <property type="molecule type" value="Genomic_DNA"/>
</dbReference>
<proteinExistence type="predicted"/>
<gene>
    <name evidence="2" type="ORF">TPSB3V08_LOCUS7453</name>
</gene>
<reference evidence="2" key="1">
    <citation type="submission" date="2020-11" db="EMBL/GenBank/DDBJ databases">
        <authorList>
            <person name="Tran Van P."/>
        </authorList>
    </citation>
    <scope>NUCLEOTIDE SEQUENCE</scope>
</reference>
<organism evidence="2">
    <name type="scientific">Timema poppense</name>
    <name type="common">Walking stick</name>
    <dbReference type="NCBI Taxonomy" id="170557"/>
    <lineage>
        <taxon>Eukaryota</taxon>
        <taxon>Metazoa</taxon>
        <taxon>Ecdysozoa</taxon>
        <taxon>Arthropoda</taxon>
        <taxon>Hexapoda</taxon>
        <taxon>Insecta</taxon>
        <taxon>Pterygota</taxon>
        <taxon>Neoptera</taxon>
        <taxon>Polyneoptera</taxon>
        <taxon>Phasmatodea</taxon>
        <taxon>Timematodea</taxon>
        <taxon>Timematoidea</taxon>
        <taxon>Timematidae</taxon>
        <taxon>Timema</taxon>
    </lineage>
</organism>
<sequence>MKPLPMLLKTSLSIVTPFIDALVVFSSTAVDGEIEVGPRVKAKKRMFFRTDKIRRLTNLLGAITIVEQVHSGRNPGEWFRHEDCYILGFSSHSRRALSSHLPSKDRDGLRVSWTVGFFEREWTTWEKNHQVEVLHVPPLKALGELVDLTLFLGMFPLNPANGYKLSAPWTG</sequence>